<name>A0A540NG36_MALBA</name>
<reference evidence="1 2" key="1">
    <citation type="journal article" date="2019" name="G3 (Bethesda)">
        <title>Sequencing of a Wild Apple (Malus baccata) Genome Unravels the Differences Between Cultivated and Wild Apple Species Regarding Disease Resistance and Cold Tolerance.</title>
        <authorList>
            <person name="Chen X."/>
        </authorList>
    </citation>
    <scope>NUCLEOTIDE SEQUENCE [LARGE SCALE GENOMIC DNA]</scope>
    <source>
        <strain evidence="2">cv. Shandingzi</strain>
        <tissue evidence="1">Leaves</tissue>
    </source>
</reference>
<evidence type="ECO:0000313" key="2">
    <source>
        <dbReference type="Proteomes" id="UP000315295"/>
    </source>
</evidence>
<accession>A0A540NG36</accession>
<keyword evidence="2" id="KW-1185">Reference proteome</keyword>
<dbReference type="AlphaFoldDB" id="A0A540NG36"/>
<protein>
    <submittedName>
        <fullName evidence="1">Uncharacterized protein</fullName>
    </submittedName>
</protein>
<proteinExistence type="predicted"/>
<comment type="caution">
    <text evidence="1">The sequence shown here is derived from an EMBL/GenBank/DDBJ whole genome shotgun (WGS) entry which is preliminary data.</text>
</comment>
<dbReference type="EMBL" id="VIEB01000050">
    <property type="protein sequence ID" value="TQE10007.1"/>
    <property type="molecule type" value="Genomic_DNA"/>
</dbReference>
<organism evidence="1 2">
    <name type="scientific">Malus baccata</name>
    <name type="common">Siberian crab apple</name>
    <name type="synonym">Pyrus baccata</name>
    <dbReference type="NCBI Taxonomy" id="106549"/>
    <lineage>
        <taxon>Eukaryota</taxon>
        <taxon>Viridiplantae</taxon>
        <taxon>Streptophyta</taxon>
        <taxon>Embryophyta</taxon>
        <taxon>Tracheophyta</taxon>
        <taxon>Spermatophyta</taxon>
        <taxon>Magnoliopsida</taxon>
        <taxon>eudicotyledons</taxon>
        <taxon>Gunneridae</taxon>
        <taxon>Pentapetalae</taxon>
        <taxon>rosids</taxon>
        <taxon>fabids</taxon>
        <taxon>Rosales</taxon>
        <taxon>Rosaceae</taxon>
        <taxon>Amygdaloideae</taxon>
        <taxon>Maleae</taxon>
        <taxon>Malus</taxon>
    </lineage>
</organism>
<sequence length="218" mass="23685">MITLKEFRAQLLSAERTTEDLPSSVSFLISGMYCEGESSTAGVTKPIYHGEFSRGGEHRQMHLGESSTQNGPHYNENTGFVGQVQRSSGNYSGNNGFMGHNQRPFGNTGGYNGGQQYKFNRNRNNFRPRFNGGYSGNRNNGGFSGSSGGFQSKNGSSCGGSSGSWFNWNGNSGQKSSVIPECQICSKRGHIAPNCFYRNKQQPSFGGPIPECQICGKR</sequence>
<evidence type="ECO:0000313" key="1">
    <source>
        <dbReference type="EMBL" id="TQE10007.1"/>
    </source>
</evidence>
<dbReference type="Proteomes" id="UP000315295">
    <property type="component" value="Unassembled WGS sequence"/>
</dbReference>
<gene>
    <name evidence="1" type="ORF">C1H46_004429</name>
</gene>